<dbReference type="Proteomes" id="UP000006201">
    <property type="component" value="Unassembled WGS sequence"/>
</dbReference>
<keyword evidence="4 7" id="KW-0812">Transmembrane</keyword>
<dbReference type="InterPro" id="IPR006686">
    <property type="entry name" value="MscS_channel_CS"/>
</dbReference>
<dbReference type="AlphaFoldDB" id="A4CC58"/>
<dbReference type="Pfam" id="PF21088">
    <property type="entry name" value="MS_channel_1st"/>
    <property type="match status" value="1"/>
</dbReference>
<dbReference type="HOGENOM" id="CLU_015233_0_0_6"/>
<dbReference type="InterPro" id="IPR006685">
    <property type="entry name" value="MscS_channel_2nd"/>
</dbReference>
<evidence type="ECO:0000256" key="3">
    <source>
        <dbReference type="ARBA" id="ARBA00022475"/>
    </source>
</evidence>
<keyword evidence="13" id="KW-1185">Reference proteome</keyword>
<dbReference type="PANTHER" id="PTHR30566:SF5">
    <property type="entry name" value="MECHANOSENSITIVE ION CHANNEL PROTEIN 1, MITOCHONDRIAL-RELATED"/>
    <property type="match status" value="1"/>
</dbReference>
<dbReference type="Pfam" id="PF21082">
    <property type="entry name" value="MS_channel_3rd"/>
    <property type="match status" value="1"/>
</dbReference>
<comment type="caution">
    <text evidence="12">The sequence shown here is derived from an EMBL/GenBank/DDBJ whole genome shotgun (WGS) entry which is preliminary data.</text>
</comment>
<evidence type="ECO:0000256" key="7">
    <source>
        <dbReference type="SAM" id="Phobius"/>
    </source>
</evidence>
<dbReference type="InterPro" id="IPR049142">
    <property type="entry name" value="MS_channel_1st"/>
</dbReference>
<gene>
    <name evidence="12" type="ORF">PTD2_19025</name>
</gene>
<evidence type="ECO:0000313" key="12">
    <source>
        <dbReference type="EMBL" id="EAR27945.1"/>
    </source>
</evidence>
<dbReference type="InterPro" id="IPR049278">
    <property type="entry name" value="MS_channel_C"/>
</dbReference>
<evidence type="ECO:0000256" key="2">
    <source>
        <dbReference type="ARBA" id="ARBA00008017"/>
    </source>
</evidence>
<evidence type="ECO:0000259" key="9">
    <source>
        <dbReference type="Pfam" id="PF00924"/>
    </source>
</evidence>
<organism evidence="12 13">
    <name type="scientific">Pseudoalteromonas tunicata D2</name>
    <dbReference type="NCBI Taxonomy" id="87626"/>
    <lineage>
        <taxon>Bacteria</taxon>
        <taxon>Pseudomonadati</taxon>
        <taxon>Pseudomonadota</taxon>
        <taxon>Gammaproteobacteria</taxon>
        <taxon>Alteromonadales</taxon>
        <taxon>Pseudoalteromonadaceae</taxon>
        <taxon>Pseudoalteromonas</taxon>
    </lineage>
</organism>
<feature type="domain" description="Mechanosensitive ion channel MscS C-terminal" evidence="10">
    <location>
        <begin position="444"/>
        <end position="528"/>
    </location>
</feature>
<feature type="transmembrane region" description="Helical" evidence="7">
    <location>
        <begin position="246"/>
        <end position="267"/>
    </location>
</feature>
<feature type="signal peptide" evidence="8">
    <location>
        <begin position="1"/>
        <end position="24"/>
    </location>
</feature>
<dbReference type="GO" id="GO:0005886">
    <property type="term" value="C:plasma membrane"/>
    <property type="evidence" value="ECO:0007669"/>
    <property type="project" value="UniProtKB-SubCell"/>
</dbReference>
<feature type="transmembrane region" description="Helical" evidence="7">
    <location>
        <begin position="210"/>
        <end position="234"/>
    </location>
</feature>
<sequence>MVFKNTIVIIAFLLLALPGFNSEATSYNTLVTMQAQNQTDAPALQAVAPTQYAYQDQLHRDTPRGALAGFINAAIKRDYQLAALYLDLRYLAENKLNQSDTEYAQQLHAILERNIWINLEDISDSPNGMLNDQQPEYRDLFGQIEVNGHAVTLWLQKVPDQQLGTIWKISNATLSKVPKLYQELGYSPIVEWFIRYVPDGYLFKINLWEWALLLSYFVSAFIITLPVTWLFKWLLLRSQYQFKQHIAAIITGPLRLFLTLLIDRAWLANTTLSALATELVNTGVLFVLTIMWLVWSLISLFQHMLREHLISKGNKQGASLLRPLINFVKVVLLILAILIWLEHLGFNASAILAGMGIGGIAIALASKQSIENLIGTMTLYSAAPIKVGNLCNFGGMRGTVEEIGLRCTRIRTLDRSVIHVPNAKLAEMEIENISEREKIRFKSDIRLDYATTSAQLKAITEDIKTVFEAHELVDKSPLRVTFKGFGLHGLEVNIFAYLATTSLPKYQLAAEQLQYDIMDIVAKHGSKIVPVAPYAQA</sequence>
<dbReference type="InterPro" id="IPR023408">
    <property type="entry name" value="MscS_beta-dom_sf"/>
</dbReference>
<keyword evidence="8" id="KW-0732">Signal</keyword>
<proteinExistence type="inferred from homology"/>
<dbReference type="PANTHER" id="PTHR30566">
    <property type="entry name" value="YNAI-RELATED MECHANOSENSITIVE ION CHANNEL"/>
    <property type="match status" value="1"/>
</dbReference>
<evidence type="ECO:0000256" key="6">
    <source>
        <dbReference type="ARBA" id="ARBA00023136"/>
    </source>
</evidence>
<dbReference type="RefSeq" id="WP_009839777.1">
    <property type="nucleotide sequence ID" value="NZ_CH959301.1"/>
</dbReference>
<protein>
    <submittedName>
        <fullName evidence="12">Small-conductance mechanosensitive channel</fullName>
    </submittedName>
</protein>
<dbReference type="SUPFAM" id="SSF82861">
    <property type="entry name" value="Mechanosensitive channel protein MscS (YggB), transmembrane region"/>
    <property type="match status" value="1"/>
</dbReference>
<feature type="domain" description="Mechanosensitive ion channel MscS" evidence="9">
    <location>
        <begin position="369"/>
        <end position="434"/>
    </location>
</feature>
<feature type="chain" id="PRO_5002667213" evidence="8">
    <location>
        <begin position="25"/>
        <end position="537"/>
    </location>
</feature>
<dbReference type="Gene3D" id="1.10.287.1260">
    <property type="match status" value="1"/>
</dbReference>
<reference evidence="12 13" key="1">
    <citation type="submission" date="2006-02" db="EMBL/GenBank/DDBJ databases">
        <authorList>
            <person name="Moran M.A."/>
            <person name="Kjelleberg S."/>
            <person name="Egan S."/>
            <person name="Saunders N."/>
            <person name="Thomas T."/>
            <person name="Ferriera S."/>
            <person name="Johnson J."/>
            <person name="Kravitz S."/>
            <person name="Halpern A."/>
            <person name="Remington K."/>
            <person name="Beeson K."/>
            <person name="Tran B."/>
            <person name="Rogers Y.-H."/>
            <person name="Friedman R."/>
            <person name="Venter J.C."/>
        </authorList>
    </citation>
    <scope>NUCLEOTIDE SEQUENCE [LARGE SCALE GENOMIC DNA]</scope>
    <source>
        <strain evidence="12 13">D2</strain>
    </source>
</reference>
<dbReference type="SUPFAM" id="SSF50182">
    <property type="entry name" value="Sm-like ribonucleoproteins"/>
    <property type="match status" value="1"/>
</dbReference>
<evidence type="ECO:0000256" key="8">
    <source>
        <dbReference type="SAM" id="SignalP"/>
    </source>
</evidence>
<evidence type="ECO:0000259" key="11">
    <source>
        <dbReference type="Pfam" id="PF21088"/>
    </source>
</evidence>
<name>A4CC58_9GAMM</name>
<evidence type="ECO:0000256" key="5">
    <source>
        <dbReference type="ARBA" id="ARBA00022989"/>
    </source>
</evidence>
<dbReference type="EMBL" id="AAOH01000005">
    <property type="protein sequence ID" value="EAR27945.1"/>
    <property type="molecule type" value="Genomic_DNA"/>
</dbReference>
<evidence type="ECO:0000313" key="13">
    <source>
        <dbReference type="Proteomes" id="UP000006201"/>
    </source>
</evidence>
<dbReference type="PROSITE" id="PS01246">
    <property type="entry name" value="UPF0003"/>
    <property type="match status" value="1"/>
</dbReference>
<dbReference type="GO" id="GO:0008381">
    <property type="term" value="F:mechanosensitive monoatomic ion channel activity"/>
    <property type="evidence" value="ECO:0007669"/>
    <property type="project" value="UniProtKB-ARBA"/>
</dbReference>
<dbReference type="eggNOG" id="COG0668">
    <property type="taxonomic scope" value="Bacteria"/>
</dbReference>
<dbReference type="Gene3D" id="2.30.30.60">
    <property type="match status" value="1"/>
</dbReference>
<dbReference type="STRING" id="87626.PTD2_19025"/>
<feature type="domain" description="Mechanosensitive ion channel transmembrane helices 2/3" evidence="11">
    <location>
        <begin position="327"/>
        <end position="367"/>
    </location>
</feature>
<keyword evidence="5 7" id="KW-1133">Transmembrane helix</keyword>
<feature type="transmembrane region" description="Helical" evidence="7">
    <location>
        <begin position="279"/>
        <end position="300"/>
    </location>
</feature>
<evidence type="ECO:0000259" key="10">
    <source>
        <dbReference type="Pfam" id="PF21082"/>
    </source>
</evidence>
<feature type="transmembrane region" description="Helical" evidence="7">
    <location>
        <begin position="346"/>
        <end position="365"/>
    </location>
</feature>
<accession>A4CC58</accession>
<feature type="transmembrane region" description="Helical" evidence="7">
    <location>
        <begin position="320"/>
        <end position="340"/>
    </location>
</feature>
<comment type="similarity">
    <text evidence="2">Belongs to the MscS (TC 1.A.23) family.</text>
</comment>
<evidence type="ECO:0000256" key="4">
    <source>
        <dbReference type="ARBA" id="ARBA00022692"/>
    </source>
</evidence>
<keyword evidence="6 7" id="KW-0472">Membrane</keyword>
<dbReference type="InterPro" id="IPR011014">
    <property type="entry name" value="MscS_channel_TM-2"/>
</dbReference>
<comment type="subcellular location">
    <subcellularLocation>
        <location evidence="1">Cell membrane</location>
        <topology evidence="1">Multi-pass membrane protein</topology>
    </subcellularLocation>
</comment>
<evidence type="ECO:0000256" key="1">
    <source>
        <dbReference type="ARBA" id="ARBA00004651"/>
    </source>
</evidence>
<dbReference type="Pfam" id="PF00924">
    <property type="entry name" value="MS_channel_2nd"/>
    <property type="match status" value="1"/>
</dbReference>
<dbReference type="InterPro" id="IPR010920">
    <property type="entry name" value="LSM_dom_sf"/>
</dbReference>
<keyword evidence="3" id="KW-1003">Cell membrane</keyword>